<organism evidence="1 2">
    <name type="scientific">Coniophora puteana (strain RWD-64-598)</name>
    <name type="common">Brown rot fungus</name>
    <dbReference type="NCBI Taxonomy" id="741705"/>
    <lineage>
        <taxon>Eukaryota</taxon>
        <taxon>Fungi</taxon>
        <taxon>Dikarya</taxon>
        <taxon>Basidiomycota</taxon>
        <taxon>Agaricomycotina</taxon>
        <taxon>Agaricomycetes</taxon>
        <taxon>Agaricomycetidae</taxon>
        <taxon>Boletales</taxon>
        <taxon>Coniophorineae</taxon>
        <taxon>Coniophoraceae</taxon>
        <taxon>Coniophora</taxon>
    </lineage>
</organism>
<gene>
    <name evidence="1" type="ORF">CONPUDRAFT_147773</name>
</gene>
<keyword evidence="2" id="KW-1185">Reference proteome</keyword>
<reference evidence="2" key="1">
    <citation type="journal article" date="2012" name="Science">
        <title>The Paleozoic origin of enzymatic lignin decomposition reconstructed from 31 fungal genomes.</title>
        <authorList>
            <person name="Floudas D."/>
            <person name="Binder M."/>
            <person name="Riley R."/>
            <person name="Barry K."/>
            <person name="Blanchette R.A."/>
            <person name="Henrissat B."/>
            <person name="Martinez A.T."/>
            <person name="Otillar R."/>
            <person name="Spatafora J.W."/>
            <person name="Yadav J.S."/>
            <person name="Aerts A."/>
            <person name="Benoit I."/>
            <person name="Boyd A."/>
            <person name="Carlson A."/>
            <person name="Copeland A."/>
            <person name="Coutinho P.M."/>
            <person name="de Vries R.P."/>
            <person name="Ferreira P."/>
            <person name="Findley K."/>
            <person name="Foster B."/>
            <person name="Gaskell J."/>
            <person name="Glotzer D."/>
            <person name="Gorecki P."/>
            <person name="Heitman J."/>
            <person name="Hesse C."/>
            <person name="Hori C."/>
            <person name="Igarashi K."/>
            <person name="Jurgens J.A."/>
            <person name="Kallen N."/>
            <person name="Kersten P."/>
            <person name="Kohler A."/>
            <person name="Kuees U."/>
            <person name="Kumar T.K.A."/>
            <person name="Kuo A."/>
            <person name="LaButti K."/>
            <person name="Larrondo L.F."/>
            <person name="Lindquist E."/>
            <person name="Ling A."/>
            <person name="Lombard V."/>
            <person name="Lucas S."/>
            <person name="Lundell T."/>
            <person name="Martin R."/>
            <person name="McLaughlin D.J."/>
            <person name="Morgenstern I."/>
            <person name="Morin E."/>
            <person name="Murat C."/>
            <person name="Nagy L.G."/>
            <person name="Nolan M."/>
            <person name="Ohm R.A."/>
            <person name="Patyshakuliyeva A."/>
            <person name="Rokas A."/>
            <person name="Ruiz-Duenas F.J."/>
            <person name="Sabat G."/>
            <person name="Salamov A."/>
            <person name="Samejima M."/>
            <person name="Schmutz J."/>
            <person name="Slot J.C."/>
            <person name="St John F."/>
            <person name="Stenlid J."/>
            <person name="Sun H."/>
            <person name="Sun S."/>
            <person name="Syed K."/>
            <person name="Tsang A."/>
            <person name="Wiebenga A."/>
            <person name="Young D."/>
            <person name="Pisabarro A."/>
            <person name="Eastwood D.C."/>
            <person name="Martin F."/>
            <person name="Cullen D."/>
            <person name="Grigoriev I.V."/>
            <person name="Hibbett D.S."/>
        </authorList>
    </citation>
    <scope>NUCLEOTIDE SEQUENCE [LARGE SCALE GENOMIC DNA]</scope>
    <source>
        <strain evidence="2">RWD-64-598 SS2</strain>
    </source>
</reference>
<name>R7SHA1_CONPW</name>
<dbReference type="OrthoDB" id="2932645at2759"/>
<evidence type="ECO:0000313" key="1">
    <source>
        <dbReference type="EMBL" id="EIW74449.1"/>
    </source>
</evidence>
<dbReference type="EMBL" id="JH711592">
    <property type="protein sequence ID" value="EIW74449.1"/>
    <property type="molecule type" value="Genomic_DNA"/>
</dbReference>
<proteinExistence type="predicted"/>
<dbReference type="AlphaFoldDB" id="R7SHA1"/>
<sequence>MDSIPIDDPTELIHASRSGIDNALAQPEPHLSRYLIENFAKLTDPQGNIVLNWSFLRCVQNRMSVKRLMLGEESSGWDSFAQTCVKAGIVECLLSIARTKLILPEDWESYWGEESYYDLTPPLMATDVIEELASWANETQLQSLSTELSKHVVIDVFLLNMKHKLIVRRLTAARMMDTLSRKLRMGLLDKAPLSIIINVLNALFRPLLQDPKADSTQLIDSNTKWQSYLDDDLKDPVEDGELGSWDNNDVSRKWMASRLFWRIRHHVMRAIDCLINAPPFPSARLWIDILRRNPSILSLLIDCAILERPSYFPESEIGLSASHSLSRLFCWPSYIIPGIPISTADTRMFSQDLKGVVQLLQLLTSQGDWAERILDIWACYEDEDESSLEIKFRRLEELLPERSEEIRRSAFPKILRDCTSTGGCRTAVLRLISTLTHAADQCGMKNVELESFLHVAYNATKWPKRVYDGEDISITVTEDTIGPIALMRILAVLAHRNTLDNLQLLQKAPSGLSPSTSFEQIQQITHPEVVRRAIGISLGRVQERCNDGKSYLAVNDMIQDLAACLSYTLAAELAAAIVAFDANTGGAYAKETQGARKLLVIALGNAAEAWLRMRRWQDAYFCALGAVNAAECIPDSEGLNAAIVAKNKRRVETAKTWLESNS</sequence>
<dbReference type="Proteomes" id="UP000053558">
    <property type="component" value="Unassembled WGS sequence"/>
</dbReference>
<dbReference type="KEGG" id="cput:CONPUDRAFT_147773"/>
<dbReference type="GeneID" id="19202371"/>
<accession>R7SHA1</accession>
<evidence type="ECO:0000313" key="2">
    <source>
        <dbReference type="Proteomes" id="UP000053558"/>
    </source>
</evidence>
<dbReference type="RefSeq" id="XP_007775462.1">
    <property type="nucleotide sequence ID" value="XM_007777272.1"/>
</dbReference>
<protein>
    <submittedName>
        <fullName evidence="1">Uncharacterized protein</fullName>
    </submittedName>
</protein>